<dbReference type="Proteomes" id="UP000610203">
    <property type="component" value="Unassembled WGS sequence"/>
</dbReference>
<evidence type="ECO:0000259" key="5">
    <source>
        <dbReference type="PROSITE" id="PS50968"/>
    </source>
</evidence>
<name>A0ABQ3GRZ7_9GAMM</name>
<evidence type="ECO:0000256" key="4">
    <source>
        <dbReference type="RuleBase" id="RU364072"/>
    </source>
</evidence>
<dbReference type="CDD" id="cd06850">
    <property type="entry name" value="biotinyl_domain"/>
    <property type="match status" value="1"/>
</dbReference>
<accession>A0ABQ3GRZ7</accession>
<dbReference type="PANTHER" id="PTHR45266:SF3">
    <property type="entry name" value="OXALOACETATE DECARBOXYLASE ALPHA CHAIN"/>
    <property type="match status" value="1"/>
</dbReference>
<dbReference type="SUPFAM" id="SSF51230">
    <property type="entry name" value="Single hybrid motif"/>
    <property type="match status" value="1"/>
</dbReference>
<protein>
    <recommendedName>
        <fullName evidence="2 4">Biotin carboxyl carrier protein of acetyl-CoA carboxylase</fullName>
    </recommendedName>
</protein>
<evidence type="ECO:0000256" key="2">
    <source>
        <dbReference type="ARBA" id="ARBA00017562"/>
    </source>
</evidence>
<keyword evidence="4" id="KW-0276">Fatty acid metabolism</keyword>
<comment type="function">
    <text evidence="1 4">This protein is a component of the acetyl coenzyme A carboxylase complex; first, biotin carboxylase catalyzes the carboxylation of the carrier protein and then the transcarboxylase transfers the carboxyl group to form malonyl-CoA.</text>
</comment>
<organism evidence="6 7">
    <name type="scientific">Psychrobacter glaciei</name>
    <dbReference type="NCBI Taxonomy" id="619771"/>
    <lineage>
        <taxon>Bacteria</taxon>
        <taxon>Pseudomonadati</taxon>
        <taxon>Pseudomonadota</taxon>
        <taxon>Gammaproteobacteria</taxon>
        <taxon>Moraxellales</taxon>
        <taxon>Moraxellaceae</taxon>
        <taxon>Psychrobacter</taxon>
    </lineage>
</organism>
<comment type="caution">
    <text evidence="6">The sequence shown here is derived from an EMBL/GenBank/DDBJ whole genome shotgun (WGS) entry which is preliminary data.</text>
</comment>
<dbReference type="EMBL" id="BMZR01000003">
    <property type="protein sequence ID" value="GHD33803.1"/>
    <property type="molecule type" value="Genomic_DNA"/>
</dbReference>
<dbReference type="Pfam" id="PF00364">
    <property type="entry name" value="Biotin_lipoyl"/>
    <property type="match status" value="1"/>
</dbReference>
<dbReference type="InterPro" id="IPR050709">
    <property type="entry name" value="Biotin_Carboxyl_Carrier/Decarb"/>
</dbReference>
<proteinExistence type="predicted"/>
<keyword evidence="4" id="KW-0444">Lipid biosynthesis</keyword>
<dbReference type="PRINTS" id="PR01071">
    <property type="entry name" value="ACOABIOTINCC"/>
</dbReference>
<gene>
    <name evidence="6" type="primary">accB</name>
    <name evidence="6" type="ORF">GCM10016272_18430</name>
</gene>
<evidence type="ECO:0000313" key="6">
    <source>
        <dbReference type="EMBL" id="GHD33803.1"/>
    </source>
</evidence>
<keyword evidence="3 4" id="KW-0092">Biotin</keyword>
<dbReference type="InterPro" id="IPR011053">
    <property type="entry name" value="Single_hybrid_motif"/>
</dbReference>
<dbReference type="InterPro" id="IPR001249">
    <property type="entry name" value="AcCoA_biotinCC"/>
</dbReference>
<reference evidence="7" key="1">
    <citation type="journal article" date="2019" name="Int. J. Syst. Evol. Microbiol.">
        <title>The Global Catalogue of Microorganisms (GCM) 10K type strain sequencing project: providing services to taxonomists for standard genome sequencing and annotation.</title>
        <authorList>
            <consortium name="The Broad Institute Genomics Platform"/>
            <consortium name="The Broad Institute Genome Sequencing Center for Infectious Disease"/>
            <person name="Wu L."/>
            <person name="Ma J."/>
        </authorList>
    </citation>
    <scope>NUCLEOTIDE SEQUENCE [LARGE SCALE GENOMIC DNA]</scope>
    <source>
        <strain evidence="7">KCTC 42280</strain>
    </source>
</reference>
<dbReference type="PANTHER" id="PTHR45266">
    <property type="entry name" value="OXALOACETATE DECARBOXYLASE ALPHA CHAIN"/>
    <property type="match status" value="1"/>
</dbReference>
<feature type="domain" description="Lipoyl-binding" evidence="5">
    <location>
        <begin position="97"/>
        <end position="173"/>
    </location>
</feature>
<dbReference type="PROSITE" id="PS50968">
    <property type="entry name" value="BIOTINYL_LIPOYL"/>
    <property type="match status" value="1"/>
</dbReference>
<comment type="pathway">
    <text evidence="4">Lipid metabolism; fatty acid biosynthesis.</text>
</comment>
<keyword evidence="7" id="KW-1185">Reference proteome</keyword>
<sequence>MLIAANLGIISNYLDNISLHYFSNLVQGIIKIMDIEKIRTLIALMEESELVNLEISSDDEHISLTRHYDTPAPTMMAAPAAGVAPIAADAKPAVKAGSVETSPMVGVYYSAPSPNDPPFVKVGQKVQAGDTLGIIEAMKIMNPLEATQSGVVDEILVDNSEVVQFGQPIIRYKA</sequence>
<evidence type="ECO:0000256" key="3">
    <source>
        <dbReference type="ARBA" id="ARBA00023267"/>
    </source>
</evidence>
<dbReference type="InterPro" id="IPR000089">
    <property type="entry name" value="Biotin_lipoyl"/>
</dbReference>
<evidence type="ECO:0000313" key="7">
    <source>
        <dbReference type="Proteomes" id="UP000610203"/>
    </source>
</evidence>
<keyword evidence="4" id="KW-0443">Lipid metabolism</keyword>
<dbReference type="NCBIfam" id="TIGR00531">
    <property type="entry name" value="BCCP"/>
    <property type="match status" value="1"/>
</dbReference>
<keyword evidence="4" id="KW-0275">Fatty acid biosynthesis</keyword>
<dbReference type="Gene3D" id="2.40.50.100">
    <property type="match status" value="1"/>
</dbReference>
<evidence type="ECO:0000256" key="1">
    <source>
        <dbReference type="ARBA" id="ARBA00003761"/>
    </source>
</evidence>